<keyword evidence="6" id="KW-1185">Reference proteome</keyword>
<dbReference type="OrthoDB" id="9805575at2"/>
<dbReference type="EMBL" id="FPKU01000003">
    <property type="protein sequence ID" value="SFZ86543.1"/>
    <property type="molecule type" value="Genomic_DNA"/>
</dbReference>
<evidence type="ECO:0000256" key="3">
    <source>
        <dbReference type="ARBA" id="ARBA00022833"/>
    </source>
</evidence>
<dbReference type="PANTHER" id="PTHR28620">
    <property type="entry name" value="CENTROMERE PROTEIN V"/>
    <property type="match status" value="1"/>
</dbReference>
<dbReference type="STRING" id="665118.SAMN02983003_3726"/>
<evidence type="ECO:0000313" key="6">
    <source>
        <dbReference type="Proteomes" id="UP000183447"/>
    </source>
</evidence>
<dbReference type="GO" id="GO:0016846">
    <property type="term" value="F:carbon-sulfur lyase activity"/>
    <property type="evidence" value="ECO:0007669"/>
    <property type="project" value="InterPro"/>
</dbReference>
<dbReference type="SUPFAM" id="SSF51316">
    <property type="entry name" value="Mss4-like"/>
    <property type="match status" value="1"/>
</dbReference>
<dbReference type="InterPro" id="IPR011057">
    <property type="entry name" value="Mss4-like_sf"/>
</dbReference>
<dbReference type="GO" id="GO:0046872">
    <property type="term" value="F:metal ion binding"/>
    <property type="evidence" value="ECO:0007669"/>
    <property type="project" value="UniProtKB-KW"/>
</dbReference>
<dbReference type="RefSeq" id="WP_072346409.1">
    <property type="nucleotide sequence ID" value="NZ_FPKU01000003.1"/>
</dbReference>
<accession>A0A1K2I2S2</accession>
<organism evidence="5 6">
    <name type="scientific">Devosia enhydra</name>
    <dbReference type="NCBI Taxonomy" id="665118"/>
    <lineage>
        <taxon>Bacteria</taxon>
        <taxon>Pseudomonadati</taxon>
        <taxon>Pseudomonadota</taxon>
        <taxon>Alphaproteobacteria</taxon>
        <taxon>Hyphomicrobiales</taxon>
        <taxon>Devosiaceae</taxon>
        <taxon>Devosia</taxon>
    </lineage>
</organism>
<name>A0A1K2I2S2_9HYPH</name>
<dbReference type="InterPro" id="IPR052355">
    <property type="entry name" value="CENP-V-like"/>
</dbReference>
<evidence type="ECO:0000259" key="4">
    <source>
        <dbReference type="PROSITE" id="PS51891"/>
    </source>
</evidence>
<comment type="similarity">
    <text evidence="1">Belongs to the Gfa family.</text>
</comment>
<feature type="domain" description="CENP-V/GFA" evidence="4">
    <location>
        <begin position="7"/>
        <end position="116"/>
    </location>
</feature>
<sequence>MTTPETWKGQCHCGAVRFSVTTDLEGLADCNCSRCKRLGWVMKGVPESAFTLEAGEDRLVDYRFNTHAISHLFCRDCGIESFGRGQDGAGNKMVMINVNCLEGAPDIDRSTIKHWDGRNF</sequence>
<dbReference type="Gene3D" id="2.170.150.70">
    <property type="match status" value="1"/>
</dbReference>
<keyword evidence="2" id="KW-0479">Metal-binding</keyword>
<reference evidence="5 6" key="1">
    <citation type="submission" date="2016-11" db="EMBL/GenBank/DDBJ databases">
        <authorList>
            <person name="Jaros S."/>
            <person name="Januszkiewicz K."/>
            <person name="Wedrychowicz H."/>
        </authorList>
    </citation>
    <scope>NUCLEOTIDE SEQUENCE [LARGE SCALE GENOMIC DNA]</scope>
    <source>
        <strain evidence="5 6">ATCC 23634</strain>
    </source>
</reference>
<evidence type="ECO:0000256" key="2">
    <source>
        <dbReference type="ARBA" id="ARBA00022723"/>
    </source>
</evidence>
<dbReference type="Proteomes" id="UP000183447">
    <property type="component" value="Unassembled WGS sequence"/>
</dbReference>
<protein>
    <submittedName>
        <fullName evidence="5">Uncharacterized conserved protein</fullName>
    </submittedName>
</protein>
<dbReference type="PROSITE" id="PS51891">
    <property type="entry name" value="CENP_V_GFA"/>
    <property type="match status" value="1"/>
</dbReference>
<dbReference type="InterPro" id="IPR006913">
    <property type="entry name" value="CENP-V/GFA"/>
</dbReference>
<proteinExistence type="inferred from homology"/>
<dbReference type="PANTHER" id="PTHR28620:SF1">
    <property type="entry name" value="CENP-V_GFA DOMAIN-CONTAINING PROTEIN"/>
    <property type="match status" value="1"/>
</dbReference>
<gene>
    <name evidence="5" type="ORF">SAMN02983003_3726</name>
</gene>
<dbReference type="Pfam" id="PF04828">
    <property type="entry name" value="GFA"/>
    <property type="match status" value="1"/>
</dbReference>
<evidence type="ECO:0000256" key="1">
    <source>
        <dbReference type="ARBA" id="ARBA00005495"/>
    </source>
</evidence>
<evidence type="ECO:0000313" key="5">
    <source>
        <dbReference type="EMBL" id="SFZ86543.1"/>
    </source>
</evidence>
<keyword evidence="3" id="KW-0862">Zinc</keyword>
<dbReference type="AlphaFoldDB" id="A0A1K2I2S2"/>